<dbReference type="PANTHER" id="PTHR31618">
    <property type="entry name" value="MECHANOSENSITIVE ION CHANNEL PROTEIN 5"/>
    <property type="match status" value="1"/>
</dbReference>
<dbReference type="InterPro" id="IPR006685">
    <property type="entry name" value="MscS_channel_2nd"/>
</dbReference>
<dbReference type="InterPro" id="IPR010920">
    <property type="entry name" value="LSM_dom_sf"/>
</dbReference>
<feature type="transmembrane region" description="Helical" evidence="9">
    <location>
        <begin position="236"/>
        <end position="253"/>
    </location>
</feature>
<evidence type="ECO:0000256" key="3">
    <source>
        <dbReference type="ARBA" id="ARBA00022448"/>
    </source>
</evidence>
<comment type="similarity">
    <text evidence="2 7">Belongs to the MscS (TC 1.A.23) family.</text>
</comment>
<sequence>MDDAVVLNITAKNGGADGKRREEEDAGEGGFDPATKGKPMEREPTLSDMDSDGVGITQSHGEEGKMNQTPMLSRSLLSKPKSRFVESRLLSRLNVNVIQDNAAQRFPSPSRGGAMASSTPRSVVAVEEDDLDLDPDPFKDGDLPRKKHKVGIRLLLEWIAFVLITSTLVSTLTVGPLEHRMIWGLELWKWCLMILVIFCGRLVSGWLIGALVFFVERNFMLRKKVLYFVYGLRKSVQNCLWLGLVILTWILMFDPRVERSTKNHKALSYITRLLASFLVAAVIWLLKILLIWLWLRLFMLTHSLTGFRSPSSTSMCWRHYQGPPIMEIQQSLTDERKKSPSKSPVGEARVSFRSTLGVSRRKIVGGGKGEEKTSKVINVDQLHKMNQKNVSAWNMKRLISVIRHSGISTISHTIDQSMGKHDHPQDKEITSELEAIAAAKSIFKNVAKPGAKYIEEEDLLRFLKKNEVASIFPLFEGGLESGKIRKSALKNWVVNVYLERKSLAHSLNDTKTAIKQLHQIANAVVSIVITVVILLVMGIATTHVIVLVSSQLVLAGFIFGNTCKTIFEAIVFVFVMHPFDVGDRCVVDGVQMIVEEMNILTTVFLQHDNEKVYYPNSALATKPISNYYRSPDMGDSVEFSVDASTPLEKLASLKERIAKYLESKPRHWHPKYSVLVKDIENMHNMKMALYTLHTMNHQNMAEKSNRRSELVLEMKKCFEELGIKYRLLPQEVHVKFVGSAINQIPLQC</sequence>
<dbReference type="PIRSF" id="PIRSF017209">
    <property type="entry name" value="Memb_At2g17000_prd"/>
    <property type="match status" value="1"/>
</dbReference>
<feature type="region of interest" description="Disordered" evidence="8">
    <location>
        <begin position="1"/>
        <end position="52"/>
    </location>
</feature>
<keyword evidence="6 7" id="KW-0472">Membrane</keyword>
<evidence type="ECO:0000256" key="9">
    <source>
        <dbReference type="SAM" id="Phobius"/>
    </source>
</evidence>
<name>A0A1B4Z377_CHAOB</name>
<dbReference type="InterPro" id="IPR016688">
    <property type="entry name" value="MscS-like_plants/fungi"/>
</dbReference>
<dbReference type="AlphaFoldDB" id="A0A1B4Z377"/>
<keyword evidence="4 9" id="KW-0812">Transmembrane</keyword>
<organism evidence="11">
    <name type="scientific">Chamaecyparis obtusa</name>
    <name type="common">Hinoki false-cypress</name>
    <name type="synonym">Retinospora obtusa</name>
    <dbReference type="NCBI Taxonomy" id="13415"/>
    <lineage>
        <taxon>Eukaryota</taxon>
        <taxon>Viridiplantae</taxon>
        <taxon>Streptophyta</taxon>
        <taxon>Embryophyta</taxon>
        <taxon>Tracheophyta</taxon>
        <taxon>Spermatophyta</taxon>
        <taxon>Pinopsida</taxon>
        <taxon>Pinidae</taxon>
        <taxon>Conifers II</taxon>
        <taxon>Cupressales</taxon>
        <taxon>Cupressaceae</taxon>
        <taxon>Chamaecyparis</taxon>
    </lineage>
</organism>
<evidence type="ECO:0000256" key="1">
    <source>
        <dbReference type="ARBA" id="ARBA00004141"/>
    </source>
</evidence>
<feature type="domain" description="Mechanosensitive ion channel MscS" evidence="10">
    <location>
        <begin position="571"/>
        <end position="628"/>
    </location>
</feature>
<reference evidence="11" key="1">
    <citation type="submission" date="2014-08" db="EMBL/GenBank/DDBJ databases">
        <title>Mechanosensitive ion channel expressed in differentiating xylem of Chamaecyparis obtusa.</title>
        <authorList>
            <person name="Sato S."/>
            <person name="Yoshida M."/>
        </authorList>
    </citation>
    <scope>NUCLEOTIDE SEQUENCE</scope>
    <source>
        <tissue evidence="11">Differentiating xylem</tissue>
    </source>
</reference>
<dbReference type="GO" id="GO:0008381">
    <property type="term" value="F:mechanosensitive monoatomic ion channel activity"/>
    <property type="evidence" value="ECO:0007669"/>
    <property type="project" value="TreeGrafter"/>
</dbReference>
<gene>
    <name evidence="11" type="primary">CoMSL1</name>
</gene>
<dbReference type="GO" id="GO:0050982">
    <property type="term" value="P:detection of mechanical stimulus"/>
    <property type="evidence" value="ECO:0007669"/>
    <property type="project" value="TreeGrafter"/>
</dbReference>
<evidence type="ECO:0000256" key="2">
    <source>
        <dbReference type="ARBA" id="ARBA00008017"/>
    </source>
</evidence>
<evidence type="ECO:0000256" key="5">
    <source>
        <dbReference type="ARBA" id="ARBA00022989"/>
    </source>
</evidence>
<dbReference type="EMBL" id="AB983480">
    <property type="protein sequence ID" value="BAV53889.1"/>
    <property type="molecule type" value="mRNA"/>
</dbReference>
<dbReference type="PANTHER" id="PTHR31618:SF7">
    <property type="entry name" value="MECHANOSENSITIVE ION CHANNEL PROTEIN"/>
    <property type="match status" value="1"/>
</dbReference>
<evidence type="ECO:0000256" key="4">
    <source>
        <dbReference type="ARBA" id="ARBA00022692"/>
    </source>
</evidence>
<feature type="transmembrane region" description="Helical" evidence="9">
    <location>
        <begin position="273"/>
        <end position="295"/>
    </location>
</feature>
<dbReference type="GO" id="GO:0005886">
    <property type="term" value="C:plasma membrane"/>
    <property type="evidence" value="ECO:0007669"/>
    <property type="project" value="UniProtKB-UniRule"/>
</dbReference>
<dbReference type="SUPFAM" id="SSF50182">
    <property type="entry name" value="Sm-like ribonucleoproteins"/>
    <property type="match status" value="1"/>
</dbReference>
<feature type="transmembrane region" description="Helical" evidence="9">
    <location>
        <begin position="187"/>
        <end position="215"/>
    </location>
</feature>
<evidence type="ECO:0000259" key="10">
    <source>
        <dbReference type="Pfam" id="PF00924"/>
    </source>
</evidence>
<dbReference type="InterPro" id="IPR023408">
    <property type="entry name" value="MscS_beta-dom_sf"/>
</dbReference>
<accession>A0A1B4Z377</accession>
<evidence type="ECO:0000313" key="11">
    <source>
        <dbReference type="EMBL" id="BAV53889.1"/>
    </source>
</evidence>
<feature type="transmembrane region" description="Helical" evidence="9">
    <location>
        <begin position="154"/>
        <end position="175"/>
    </location>
</feature>
<evidence type="ECO:0000256" key="6">
    <source>
        <dbReference type="ARBA" id="ARBA00023136"/>
    </source>
</evidence>
<evidence type="ECO:0000256" key="8">
    <source>
        <dbReference type="SAM" id="MobiDB-lite"/>
    </source>
</evidence>
<dbReference type="Pfam" id="PF00924">
    <property type="entry name" value="MS_channel_2nd"/>
    <property type="match status" value="1"/>
</dbReference>
<dbReference type="Gene3D" id="2.30.30.60">
    <property type="match status" value="1"/>
</dbReference>
<dbReference type="GO" id="GO:0006820">
    <property type="term" value="P:monoatomic anion transport"/>
    <property type="evidence" value="ECO:0007669"/>
    <property type="project" value="TreeGrafter"/>
</dbReference>
<keyword evidence="3" id="KW-0813">Transport</keyword>
<keyword evidence="5 9" id="KW-1133">Transmembrane helix</keyword>
<feature type="transmembrane region" description="Helical" evidence="9">
    <location>
        <begin position="520"/>
        <end position="546"/>
    </location>
</feature>
<proteinExistence type="evidence at transcript level"/>
<protein>
    <recommendedName>
        <fullName evidence="7">Mechanosensitive ion channel protein</fullName>
    </recommendedName>
</protein>
<dbReference type="FunFam" id="2.30.30.60:FF:000003">
    <property type="entry name" value="Predicted mechanosensitive ion channel"/>
    <property type="match status" value="1"/>
</dbReference>
<evidence type="ECO:0000256" key="7">
    <source>
        <dbReference type="PIRNR" id="PIRNR017209"/>
    </source>
</evidence>
<feature type="transmembrane region" description="Helical" evidence="9">
    <location>
        <begin position="552"/>
        <end position="575"/>
    </location>
</feature>
<comment type="subcellular location">
    <subcellularLocation>
        <location evidence="1">Membrane</location>
        <topology evidence="1">Multi-pass membrane protein</topology>
    </subcellularLocation>
</comment>